<keyword evidence="4" id="KW-1185">Reference proteome</keyword>
<accession>A0A1B7XJD8</accession>
<dbReference type="InterPro" id="IPR021834">
    <property type="entry name" value="DUF3426"/>
</dbReference>
<dbReference type="STRING" id="1560234.SP90_03105"/>
<dbReference type="RefSeq" id="WP_066852471.1">
    <property type="nucleotide sequence ID" value="NZ_JXMS01000004.1"/>
</dbReference>
<feature type="transmembrane region" description="Helical" evidence="1">
    <location>
        <begin position="94"/>
        <end position="115"/>
    </location>
</feature>
<dbReference type="Proteomes" id="UP000091979">
    <property type="component" value="Unassembled WGS sequence"/>
</dbReference>
<dbReference type="Pfam" id="PF11906">
    <property type="entry name" value="DUF3426"/>
    <property type="match status" value="1"/>
</dbReference>
<dbReference type="OrthoDB" id="5506264at2"/>
<sequence length="269" mass="29301">MHITCPNCSTKFSLPDEMFKDGAKARCTVCDEVFPLIETSEHNVAAELQEEITLSEPPAMEEVEAPEGNLDSLIGDEDAFGLGEKKKKKSGNGCLIFFLIILLLGGAGAGAWYLAPDLVKSFLPLEEKKQSVSATSENDVSRISLKNISQYYITNEKIGQIFVIEGDAENRFSVPKELITVEATLYDANNAVLASKKQLAGSSVSLFQLQVLAKDELAEALDNKVEILANNTNIMPTKTVHFMVVFYDPPKGVAEFGVKVVEAKNPPAQ</sequence>
<reference evidence="3 4" key="1">
    <citation type="submission" date="2015-01" db="EMBL/GenBank/DDBJ databases">
        <title>Desulfovibrio sp. JC271 draft genome sequence.</title>
        <authorList>
            <person name="Shivani Y."/>
            <person name="Subhash Y."/>
            <person name="Sasikala C."/>
            <person name="Ramana C.V."/>
        </authorList>
    </citation>
    <scope>NUCLEOTIDE SEQUENCE [LARGE SCALE GENOMIC DNA]</scope>
    <source>
        <strain evidence="3 4">JC271</strain>
    </source>
</reference>
<evidence type="ECO:0000313" key="4">
    <source>
        <dbReference type="Proteomes" id="UP000091979"/>
    </source>
</evidence>
<evidence type="ECO:0000256" key="1">
    <source>
        <dbReference type="SAM" id="Phobius"/>
    </source>
</evidence>
<feature type="domain" description="Zinc finger/thioredoxin putative" evidence="2">
    <location>
        <begin position="1"/>
        <end position="35"/>
    </location>
</feature>
<dbReference type="NCBIfam" id="TIGR02098">
    <property type="entry name" value="MJ0042_CXXC"/>
    <property type="match status" value="1"/>
</dbReference>
<gene>
    <name evidence="3" type="ORF">SP90_03105</name>
</gene>
<keyword evidence="1" id="KW-0812">Transmembrane</keyword>
<keyword evidence="1" id="KW-1133">Transmembrane helix</keyword>
<proteinExistence type="predicted"/>
<name>A0A1B7XJD8_9BACT</name>
<protein>
    <recommendedName>
        <fullName evidence="2">Zinc finger/thioredoxin putative domain-containing protein</fullName>
    </recommendedName>
</protein>
<comment type="caution">
    <text evidence="3">The sequence shown here is derived from an EMBL/GenBank/DDBJ whole genome shotgun (WGS) entry which is preliminary data.</text>
</comment>
<dbReference type="InterPro" id="IPR011723">
    <property type="entry name" value="Znf/thioredoxin_put"/>
</dbReference>
<keyword evidence="1" id="KW-0472">Membrane</keyword>
<dbReference type="AlphaFoldDB" id="A0A1B7XJD8"/>
<evidence type="ECO:0000259" key="2">
    <source>
        <dbReference type="Pfam" id="PF13717"/>
    </source>
</evidence>
<dbReference type="PATRIC" id="fig|1560234.3.peg.2488"/>
<organism evidence="3 4">
    <name type="scientific">Halodesulfovibrio spirochaetisodalis</name>
    <dbReference type="NCBI Taxonomy" id="1560234"/>
    <lineage>
        <taxon>Bacteria</taxon>
        <taxon>Pseudomonadati</taxon>
        <taxon>Thermodesulfobacteriota</taxon>
        <taxon>Desulfovibrionia</taxon>
        <taxon>Desulfovibrionales</taxon>
        <taxon>Desulfovibrionaceae</taxon>
        <taxon>Halodesulfovibrio</taxon>
    </lineage>
</organism>
<evidence type="ECO:0000313" key="3">
    <source>
        <dbReference type="EMBL" id="OBQ55638.1"/>
    </source>
</evidence>
<dbReference type="EMBL" id="JXMS01000004">
    <property type="protein sequence ID" value="OBQ55638.1"/>
    <property type="molecule type" value="Genomic_DNA"/>
</dbReference>
<dbReference type="Pfam" id="PF13717">
    <property type="entry name" value="Zn_ribbon_4"/>
    <property type="match status" value="1"/>
</dbReference>